<dbReference type="Pfam" id="PF13749">
    <property type="entry name" value="HATPase_c_4"/>
    <property type="match status" value="1"/>
</dbReference>
<dbReference type="SUPFAM" id="SSF53927">
    <property type="entry name" value="Cytidine deaminase-like"/>
    <property type="match status" value="1"/>
</dbReference>
<protein>
    <submittedName>
        <fullName evidence="2">ATP-dependent DNA helicase</fullName>
    </submittedName>
</protein>
<accession>A0A0J1B723</accession>
<dbReference type="InterPro" id="IPR036388">
    <property type="entry name" value="WH-like_DNA-bd_sf"/>
</dbReference>
<gene>
    <name evidence="2" type="ORF">RISK_005347</name>
</gene>
<dbReference type="STRING" id="595434.RISK_005347"/>
<dbReference type="PANTHER" id="PTHR30595">
    <property type="entry name" value="GLPR-RELATED TRANSCRIPTIONAL REPRESSOR"/>
    <property type="match status" value="1"/>
</dbReference>
<dbReference type="Gene3D" id="1.10.10.10">
    <property type="entry name" value="Winged helix-like DNA-binding domain superfamily/Winged helix DNA-binding domain"/>
    <property type="match status" value="1"/>
</dbReference>
<dbReference type="PANTHER" id="PTHR30595:SF6">
    <property type="entry name" value="SCHLAFEN ALBA-2 DOMAIN-CONTAINING PROTEIN"/>
    <property type="match status" value="1"/>
</dbReference>
<evidence type="ECO:0000313" key="2">
    <source>
        <dbReference type="EMBL" id="KLU02281.1"/>
    </source>
</evidence>
<dbReference type="SUPFAM" id="SSF46785">
    <property type="entry name" value="Winged helix' DNA-binding domain"/>
    <property type="match status" value="1"/>
</dbReference>
<dbReference type="InterPro" id="IPR002125">
    <property type="entry name" value="CMP_dCMP_dom"/>
</dbReference>
<keyword evidence="3" id="KW-1185">Reference proteome</keyword>
<evidence type="ECO:0000313" key="3">
    <source>
        <dbReference type="Proteomes" id="UP000036367"/>
    </source>
</evidence>
<dbReference type="InterPro" id="IPR016193">
    <property type="entry name" value="Cytidine_deaminase-like"/>
</dbReference>
<keyword evidence="2" id="KW-0378">Hydrolase</keyword>
<evidence type="ECO:0000259" key="1">
    <source>
        <dbReference type="PROSITE" id="PS51747"/>
    </source>
</evidence>
<comment type="caution">
    <text evidence="2">The sequence shown here is derived from an EMBL/GenBank/DDBJ whole genome shotgun (WGS) entry which is preliminary data.</text>
</comment>
<dbReference type="PATRIC" id="fig|595434.4.peg.5081"/>
<dbReference type="PROSITE" id="PS51747">
    <property type="entry name" value="CYT_DCMP_DEAMINASES_2"/>
    <property type="match status" value="1"/>
</dbReference>
<name>A0A0J1B723_RHOIS</name>
<dbReference type="OrthoDB" id="258364at2"/>
<feature type="domain" description="CMP/dCMP-type deaminase" evidence="1">
    <location>
        <begin position="14"/>
        <end position="144"/>
    </location>
</feature>
<dbReference type="GO" id="GO:0004386">
    <property type="term" value="F:helicase activity"/>
    <property type="evidence" value="ECO:0007669"/>
    <property type="project" value="UniProtKB-KW"/>
</dbReference>
<dbReference type="Proteomes" id="UP000036367">
    <property type="component" value="Unassembled WGS sequence"/>
</dbReference>
<keyword evidence="2" id="KW-0547">Nucleotide-binding</keyword>
<dbReference type="InterPro" id="IPR036390">
    <property type="entry name" value="WH_DNA-bd_sf"/>
</dbReference>
<dbReference type="EMBL" id="LECT01000044">
    <property type="protein sequence ID" value="KLU02281.1"/>
    <property type="molecule type" value="Genomic_DNA"/>
</dbReference>
<organism evidence="2 3">
    <name type="scientific">Rhodopirellula islandica</name>
    <dbReference type="NCBI Taxonomy" id="595434"/>
    <lineage>
        <taxon>Bacteria</taxon>
        <taxon>Pseudomonadati</taxon>
        <taxon>Planctomycetota</taxon>
        <taxon>Planctomycetia</taxon>
        <taxon>Pirellulales</taxon>
        <taxon>Pirellulaceae</taxon>
        <taxon>Rhodopirellula</taxon>
    </lineage>
</organism>
<dbReference type="RefSeq" id="WP_047816410.1">
    <property type="nucleotide sequence ID" value="NZ_LECT01000044.1"/>
</dbReference>
<dbReference type="AlphaFoldDB" id="A0A0J1B723"/>
<dbReference type="Gene3D" id="3.30.565.60">
    <property type="match status" value="1"/>
</dbReference>
<proteinExistence type="predicted"/>
<keyword evidence="2" id="KW-0067">ATP-binding</keyword>
<dbReference type="Pfam" id="PF18785">
    <property type="entry name" value="Inv-AAD"/>
    <property type="match status" value="1"/>
</dbReference>
<reference evidence="2" key="1">
    <citation type="submission" date="2015-05" db="EMBL/GenBank/DDBJ databases">
        <title>Permanent draft genome of Rhodopirellula islandicus K833.</title>
        <authorList>
            <person name="Kizina J."/>
            <person name="Richter M."/>
            <person name="Glockner F.O."/>
            <person name="Harder J."/>
        </authorList>
    </citation>
    <scope>NUCLEOTIDE SEQUENCE [LARGE SCALE GENOMIC DNA]</scope>
    <source>
        <strain evidence="2">K833</strain>
    </source>
</reference>
<keyword evidence="2" id="KW-0347">Helicase</keyword>
<sequence>MTIDTNKVHKLSKFDAHKLMELSIDVMKLSIPEDRGDKVPPAVGALIWFPEEKEYMVAYRGELRDGDHGEFTLLERKLANRKLDDCILFTTLEPCMKRNPPKVPCARRITNARIKTVYVGITDPDVTVDGKGIKHLENKGVDVVMYDRDLQEQIEEINKKFIENANERKKAEESEDSASMLEASAANVNFGNLSPDALSQFISWANLNEAIASEDFRNRLTRLNVLDAESEPTINGIILFGNEPRETIVDAGVLGTIRFEDGSEETKDFDGPQVLAPQEIMDWIKAKVPNPNDRTDATRKERDEAFFRLVREGVVNAIVHRDYTVSGSKTQVIVTKDSVTIMSPGSPLVTMEQLRSLNAPMRSRNPTLHYVFNRMGLAEERGLGLTSMRQAAETSGLPLPKFTFDDPYLVLTIYRSTEAVVTSLDEEVLSELTDSQRKGWEWLSKRSTVTRGEYADAMKIADRTATTHLGQFKKLGLVEVAGSGRGRSTTYRVVAQ</sequence>
<dbReference type="InterPro" id="IPR038475">
    <property type="entry name" value="RecG_C_sf"/>
</dbReference>
<dbReference type="Gene3D" id="3.40.140.10">
    <property type="entry name" value="Cytidine Deaminase, domain 2"/>
    <property type="match status" value="1"/>
</dbReference>